<evidence type="ECO:0000256" key="1">
    <source>
        <dbReference type="ARBA" id="ARBA00004974"/>
    </source>
</evidence>
<evidence type="ECO:0000256" key="8">
    <source>
        <dbReference type="ARBA" id="ARBA00022723"/>
    </source>
</evidence>
<dbReference type="InterPro" id="IPR029035">
    <property type="entry name" value="DHS-like_NAD/FAD-binding_dom"/>
</dbReference>
<dbReference type="GO" id="GO:0000287">
    <property type="term" value="F:magnesium ion binding"/>
    <property type="evidence" value="ECO:0007669"/>
    <property type="project" value="UniProtKB-UniRule"/>
</dbReference>
<comment type="similarity">
    <text evidence="3 14">Belongs to the TPP enzyme family.</text>
</comment>
<keyword evidence="11 14" id="KW-0786">Thiamine pyrophosphate</keyword>
<reference evidence="18" key="1">
    <citation type="journal article" date="2023" name="Int. J. Syst. Evol. Microbiol.">
        <title>Collibacillus ludicampi gen. nov., sp. nov., a new soil bacterium of the family Alicyclobacillaceae.</title>
        <authorList>
            <person name="Jojima T."/>
            <person name="Ioku Y."/>
            <person name="Fukuta Y."/>
            <person name="Shirasaka N."/>
            <person name="Matsumura Y."/>
            <person name="Mori M."/>
        </authorList>
    </citation>
    <scope>NUCLEOTIDE SEQUENCE</scope>
    <source>
        <strain evidence="18">TP075</strain>
    </source>
</reference>
<evidence type="ECO:0000256" key="14">
    <source>
        <dbReference type="RuleBase" id="RU003591"/>
    </source>
</evidence>
<dbReference type="InterPro" id="IPR012846">
    <property type="entry name" value="Acetolactate_synth_lsu"/>
</dbReference>
<comment type="pathway">
    <text evidence="2 14">Amino-acid biosynthesis; L-valine biosynthesis; L-valine from pyruvate: step 1/4.</text>
</comment>
<dbReference type="InterPro" id="IPR012000">
    <property type="entry name" value="Thiamin_PyroP_enz_cen_dom"/>
</dbReference>
<dbReference type="SUPFAM" id="SSF52518">
    <property type="entry name" value="Thiamin diphosphate-binding fold (THDP-binding)"/>
    <property type="match status" value="2"/>
</dbReference>
<evidence type="ECO:0000256" key="3">
    <source>
        <dbReference type="ARBA" id="ARBA00007812"/>
    </source>
</evidence>
<evidence type="ECO:0000259" key="16">
    <source>
        <dbReference type="Pfam" id="PF02775"/>
    </source>
</evidence>
<dbReference type="Pfam" id="PF02776">
    <property type="entry name" value="TPP_enzyme_N"/>
    <property type="match status" value="1"/>
</dbReference>
<comment type="pathway">
    <text evidence="1 14">Amino-acid biosynthesis; L-isoleucine biosynthesis; L-isoleucine from 2-oxobutanoate: step 1/4.</text>
</comment>
<dbReference type="FunFam" id="3.40.50.970:FF:000007">
    <property type="entry name" value="Acetolactate synthase"/>
    <property type="match status" value="1"/>
</dbReference>
<feature type="domain" description="Thiamine pyrophosphate enzyme TPP-binding" evidence="16">
    <location>
        <begin position="402"/>
        <end position="548"/>
    </location>
</feature>
<dbReference type="CDD" id="cd02015">
    <property type="entry name" value="TPP_AHAS"/>
    <property type="match status" value="1"/>
</dbReference>
<evidence type="ECO:0000259" key="15">
    <source>
        <dbReference type="Pfam" id="PF00205"/>
    </source>
</evidence>
<comment type="cofactor">
    <cofactor evidence="14">
        <name>Mg(2+)</name>
        <dbReference type="ChEBI" id="CHEBI:18420"/>
    </cofactor>
    <text evidence="14">Binds 1 Mg(2+) ion per subunit.</text>
</comment>
<dbReference type="NCBIfam" id="TIGR00118">
    <property type="entry name" value="acolac_lg"/>
    <property type="match status" value="1"/>
</dbReference>
<dbReference type="Pfam" id="PF00205">
    <property type="entry name" value="TPP_enzyme_M"/>
    <property type="match status" value="1"/>
</dbReference>
<dbReference type="Pfam" id="PF02775">
    <property type="entry name" value="TPP_enzyme_C"/>
    <property type="match status" value="1"/>
</dbReference>
<dbReference type="PANTHER" id="PTHR18968:SF13">
    <property type="entry name" value="ACETOLACTATE SYNTHASE CATALYTIC SUBUNIT, MITOCHONDRIAL"/>
    <property type="match status" value="1"/>
</dbReference>
<dbReference type="EMBL" id="BOQE01000001">
    <property type="protein sequence ID" value="GIM47190.1"/>
    <property type="molecule type" value="Genomic_DNA"/>
</dbReference>
<evidence type="ECO:0000256" key="9">
    <source>
        <dbReference type="ARBA" id="ARBA00022827"/>
    </source>
</evidence>
<keyword evidence="8 14" id="KW-0479">Metal-binding</keyword>
<keyword evidence="12 14" id="KW-0100">Branched-chain amino acid biosynthesis</keyword>
<dbReference type="FunFam" id="3.40.50.1220:FF:000008">
    <property type="entry name" value="Acetolactate synthase"/>
    <property type="match status" value="1"/>
</dbReference>
<evidence type="ECO:0000256" key="4">
    <source>
        <dbReference type="ARBA" id="ARBA00013145"/>
    </source>
</evidence>
<evidence type="ECO:0000313" key="18">
    <source>
        <dbReference type="EMBL" id="GIM47190.1"/>
    </source>
</evidence>
<dbReference type="InterPro" id="IPR029061">
    <property type="entry name" value="THDP-binding"/>
</dbReference>
<dbReference type="EC" id="2.2.1.6" evidence="4 14"/>
<comment type="cofactor">
    <cofactor evidence="14">
        <name>thiamine diphosphate</name>
        <dbReference type="ChEBI" id="CHEBI:58937"/>
    </cofactor>
    <text evidence="14">Binds 1 thiamine pyrophosphate per subunit.</text>
</comment>
<accession>A0AAV4LHD9</accession>
<evidence type="ECO:0000256" key="11">
    <source>
        <dbReference type="ARBA" id="ARBA00023052"/>
    </source>
</evidence>
<gene>
    <name evidence="18" type="ORF">DNHGIG_27390</name>
</gene>
<keyword evidence="7 14" id="KW-0808">Transferase</keyword>
<comment type="catalytic activity">
    <reaction evidence="13 14">
        <text>2 pyruvate + H(+) = (2S)-2-acetolactate + CO2</text>
        <dbReference type="Rhea" id="RHEA:25249"/>
        <dbReference type="ChEBI" id="CHEBI:15361"/>
        <dbReference type="ChEBI" id="CHEBI:15378"/>
        <dbReference type="ChEBI" id="CHEBI:16526"/>
        <dbReference type="ChEBI" id="CHEBI:58476"/>
        <dbReference type="EC" id="2.2.1.6"/>
    </reaction>
</comment>
<feature type="domain" description="Thiamine pyrophosphate enzyme central" evidence="15">
    <location>
        <begin position="210"/>
        <end position="345"/>
    </location>
</feature>
<dbReference type="PANTHER" id="PTHR18968">
    <property type="entry name" value="THIAMINE PYROPHOSPHATE ENZYMES"/>
    <property type="match status" value="1"/>
</dbReference>
<evidence type="ECO:0000259" key="17">
    <source>
        <dbReference type="Pfam" id="PF02776"/>
    </source>
</evidence>
<dbReference type="GO" id="GO:0003984">
    <property type="term" value="F:acetolactate synthase activity"/>
    <property type="evidence" value="ECO:0007669"/>
    <property type="project" value="UniProtKB-EC"/>
</dbReference>
<sequence length="576" mass="62393">MPRTNVATPVATESMSEPAMMTGAQMLVECLKQEGVDLIFGYPGGAVLPIYDVLYDAGIEHVLTRHEQGAIHAAQGYARATGRVGVVLATSGPGATNLVTGITDAYMDSTPLVVLTGQVPTTMIGRDAFQEADVIGITMPITKHNYQVRNAADIPRIVREAFHIASTGRPGPVLIDIPKDVSTQTAPYVRQDSVSIRGYNPTTEPHPMGIERLAEAISRAKKPVLYVGGGIILAEASEYLVTFARQARIPVVSTLMGLGSFPQDDELFLGMLGMHGTYAANKAVFECDLLIACGVRFDDRVTGKLERFSPKSKKAHIDIDPAEIGKNVAVDIPIVGDVGRALQALIEKAPVPDSANWLQTVRQWVKDYPLEYKSEEGVLKPQQVIDLIQEATQGKAIVTTEVGQHQMWAAHFYKPAAPRSFITSGGLGTMGFGFPAAMGAQLARPNETVICIAGDASFQMNIQELQTVAERNIPVKVMIINNYYLGMVRQWQELFYEKRYSESAIGQPDFVKVAEAFGVKGMRATTPEEAKEAIQIALAHPGPVLVDFSVAEEENVFPMVPPGAGNDEMVGGRWED</sequence>
<dbReference type="GO" id="GO:0030976">
    <property type="term" value="F:thiamine pyrophosphate binding"/>
    <property type="evidence" value="ECO:0007669"/>
    <property type="project" value="UniProtKB-UniRule"/>
</dbReference>
<evidence type="ECO:0000256" key="2">
    <source>
        <dbReference type="ARBA" id="ARBA00005025"/>
    </source>
</evidence>
<dbReference type="NCBIfam" id="NF005228">
    <property type="entry name" value="PRK06725.1"/>
    <property type="match status" value="1"/>
</dbReference>
<dbReference type="Gene3D" id="3.40.50.970">
    <property type="match status" value="2"/>
</dbReference>
<keyword evidence="6" id="KW-0285">Flavoprotein</keyword>
<keyword evidence="9" id="KW-0274">FAD</keyword>
<dbReference type="InterPro" id="IPR000399">
    <property type="entry name" value="TPP-bd_CS"/>
</dbReference>
<name>A0AAV4LHD9_9BACL</name>
<evidence type="ECO:0000256" key="6">
    <source>
        <dbReference type="ARBA" id="ARBA00022630"/>
    </source>
</evidence>
<evidence type="ECO:0000256" key="5">
    <source>
        <dbReference type="ARBA" id="ARBA00022605"/>
    </source>
</evidence>
<comment type="caution">
    <text evidence="18">The sequence shown here is derived from an EMBL/GenBank/DDBJ whole genome shotgun (WGS) entry which is preliminary data.</text>
</comment>
<evidence type="ECO:0000256" key="7">
    <source>
        <dbReference type="ARBA" id="ARBA00022679"/>
    </source>
</evidence>
<evidence type="ECO:0000256" key="13">
    <source>
        <dbReference type="ARBA" id="ARBA00048670"/>
    </source>
</evidence>
<evidence type="ECO:0000256" key="12">
    <source>
        <dbReference type="ARBA" id="ARBA00023304"/>
    </source>
</evidence>
<dbReference type="GO" id="GO:0009097">
    <property type="term" value="P:isoleucine biosynthetic process"/>
    <property type="evidence" value="ECO:0007669"/>
    <property type="project" value="TreeGrafter"/>
</dbReference>
<dbReference type="PROSITE" id="PS00187">
    <property type="entry name" value="TPP_ENZYMES"/>
    <property type="match status" value="1"/>
</dbReference>
<evidence type="ECO:0000313" key="19">
    <source>
        <dbReference type="Proteomes" id="UP001057291"/>
    </source>
</evidence>
<keyword evidence="10 14" id="KW-0460">Magnesium</keyword>
<protein>
    <recommendedName>
        <fullName evidence="4 14">Acetolactate synthase</fullName>
        <ecNumber evidence="4 14">2.2.1.6</ecNumber>
    </recommendedName>
</protein>
<evidence type="ECO:0000256" key="10">
    <source>
        <dbReference type="ARBA" id="ARBA00022842"/>
    </source>
</evidence>
<keyword evidence="5 14" id="KW-0028">Amino-acid biosynthesis</keyword>
<keyword evidence="19" id="KW-1185">Reference proteome</keyword>
<dbReference type="InterPro" id="IPR039368">
    <property type="entry name" value="AHAS_TPP"/>
</dbReference>
<dbReference type="InterPro" id="IPR011766">
    <property type="entry name" value="TPP_enzyme_TPP-bd"/>
</dbReference>
<organism evidence="18 19">
    <name type="scientific">Collibacillus ludicampi</name>
    <dbReference type="NCBI Taxonomy" id="2771369"/>
    <lineage>
        <taxon>Bacteria</taxon>
        <taxon>Bacillati</taxon>
        <taxon>Bacillota</taxon>
        <taxon>Bacilli</taxon>
        <taxon>Bacillales</taxon>
        <taxon>Alicyclobacillaceae</taxon>
        <taxon>Collibacillus</taxon>
    </lineage>
</organism>
<dbReference type="GO" id="GO:0050660">
    <property type="term" value="F:flavin adenine dinucleotide binding"/>
    <property type="evidence" value="ECO:0007669"/>
    <property type="project" value="InterPro"/>
</dbReference>
<dbReference type="SUPFAM" id="SSF52467">
    <property type="entry name" value="DHS-like NAD/FAD-binding domain"/>
    <property type="match status" value="1"/>
</dbReference>
<dbReference type="GO" id="GO:0005948">
    <property type="term" value="C:acetolactate synthase complex"/>
    <property type="evidence" value="ECO:0007669"/>
    <property type="project" value="TreeGrafter"/>
</dbReference>
<dbReference type="AlphaFoldDB" id="A0AAV4LHD9"/>
<proteinExistence type="inferred from homology"/>
<feature type="domain" description="Thiamine pyrophosphate enzyme N-terminal TPP-binding" evidence="17">
    <location>
        <begin position="21"/>
        <end position="135"/>
    </location>
</feature>
<dbReference type="Gene3D" id="3.40.50.1220">
    <property type="entry name" value="TPP-binding domain"/>
    <property type="match status" value="1"/>
</dbReference>
<dbReference type="InterPro" id="IPR045229">
    <property type="entry name" value="TPP_enz"/>
</dbReference>
<dbReference type="GO" id="GO:0009099">
    <property type="term" value="P:L-valine biosynthetic process"/>
    <property type="evidence" value="ECO:0007669"/>
    <property type="project" value="TreeGrafter"/>
</dbReference>
<dbReference type="InterPro" id="IPR012001">
    <property type="entry name" value="Thiamin_PyroP_enz_TPP-bd_dom"/>
</dbReference>
<dbReference type="CDD" id="cd07035">
    <property type="entry name" value="TPP_PYR_POX_like"/>
    <property type="match status" value="1"/>
</dbReference>
<dbReference type="FunFam" id="3.40.50.970:FF:000016">
    <property type="entry name" value="Acetolactate synthase"/>
    <property type="match status" value="1"/>
</dbReference>
<dbReference type="Proteomes" id="UP001057291">
    <property type="component" value="Unassembled WGS sequence"/>
</dbReference>